<dbReference type="Gene3D" id="2.70.98.10">
    <property type="match status" value="1"/>
</dbReference>
<name>A0ABT2UBY5_9BACL</name>
<comment type="caution">
    <text evidence="2">The sequence shown here is derived from an EMBL/GenBank/DDBJ whole genome shotgun (WGS) entry which is preliminary data.</text>
</comment>
<evidence type="ECO:0000313" key="2">
    <source>
        <dbReference type="EMBL" id="MCU6791199.1"/>
    </source>
</evidence>
<dbReference type="InterPro" id="IPR014718">
    <property type="entry name" value="GH-type_carb-bd"/>
</dbReference>
<dbReference type="Proteomes" id="UP001652445">
    <property type="component" value="Unassembled WGS sequence"/>
</dbReference>
<dbReference type="CDD" id="cd01081">
    <property type="entry name" value="Aldose_epim"/>
    <property type="match status" value="1"/>
</dbReference>
<dbReference type="RefSeq" id="WP_262682777.1">
    <property type="nucleotide sequence ID" value="NZ_JAOQIO010000007.1"/>
</dbReference>
<gene>
    <name evidence="2" type="ORF">OB236_03550</name>
</gene>
<keyword evidence="1" id="KW-0472">Membrane</keyword>
<dbReference type="EMBL" id="JAOQIO010000007">
    <property type="protein sequence ID" value="MCU6791199.1"/>
    <property type="molecule type" value="Genomic_DNA"/>
</dbReference>
<organism evidence="2 3">
    <name type="scientific">Paenibacillus baimaensis</name>
    <dbReference type="NCBI Taxonomy" id="2982185"/>
    <lineage>
        <taxon>Bacteria</taxon>
        <taxon>Bacillati</taxon>
        <taxon>Bacillota</taxon>
        <taxon>Bacilli</taxon>
        <taxon>Bacillales</taxon>
        <taxon>Paenibacillaceae</taxon>
        <taxon>Paenibacillus</taxon>
    </lineage>
</organism>
<keyword evidence="1" id="KW-1133">Transmembrane helix</keyword>
<dbReference type="InterPro" id="IPR011013">
    <property type="entry name" value="Gal_mutarotase_sf_dom"/>
</dbReference>
<proteinExistence type="predicted"/>
<dbReference type="Pfam" id="PF01263">
    <property type="entry name" value="Aldose_epim"/>
    <property type="match status" value="1"/>
</dbReference>
<dbReference type="SUPFAM" id="SSF74650">
    <property type="entry name" value="Galactose mutarotase-like"/>
    <property type="match status" value="1"/>
</dbReference>
<evidence type="ECO:0000313" key="3">
    <source>
        <dbReference type="Proteomes" id="UP001652445"/>
    </source>
</evidence>
<sequence length="336" mass="38657">MSDSAAWEGTFHGEPAIWLKFGIYAAIMLPNIGGNLVAFRDTKRDFRFLREPSEEEMPAFKARPLNHGVPVLFPPNRYENGRFPWEGSTLQLPINEQSRNNHLHGFLYDTPWTVDDYGCTANESYVVVSVRVDETHPAYSHFPYTFTFTLRYVLSMHGLLQHVIIRNDGHRAMPCLLAFHTTINAPFTSEGASTDCRVKLTIGRRWELNDRMLPTGRFQSLSQEEEHMRDDGVYPFNEVMDNHYTAEAQDGRNRMELTDAKQGIKLIYDVGTSYKQWMVWNNFAKEGFFCPEPQINLVNAPNVKLPEHDIGLYGLVPGQIWEETSRLYVTQAPLFT</sequence>
<accession>A0ABT2UBY5</accession>
<keyword evidence="1" id="KW-0812">Transmembrane</keyword>
<evidence type="ECO:0000256" key="1">
    <source>
        <dbReference type="SAM" id="Phobius"/>
    </source>
</evidence>
<dbReference type="InterPro" id="IPR008183">
    <property type="entry name" value="Aldose_1/G6P_1-epimerase"/>
</dbReference>
<reference evidence="2 3" key="1">
    <citation type="submission" date="2022-09" db="EMBL/GenBank/DDBJ databases">
        <authorList>
            <person name="Han X.L."/>
            <person name="Wang Q."/>
            <person name="Lu T."/>
        </authorList>
    </citation>
    <scope>NUCLEOTIDE SEQUENCE [LARGE SCALE GENOMIC DNA]</scope>
    <source>
        <strain evidence="2 3">WQ 127069</strain>
    </source>
</reference>
<feature type="transmembrane region" description="Helical" evidence="1">
    <location>
        <begin position="17"/>
        <end position="39"/>
    </location>
</feature>
<keyword evidence="3" id="KW-1185">Reference proteome</keyword>
<protein>
    <submittedName>
        <fullName evidence="2">Aldose 1-epimerase</fullName>
    </submittedName>
</protein>